<dbReference type="Gene3D" id="1.20.1720.10">
    <property type="entry name" value="Multidrug resistance protein D"/>
    <property type="match status" value="1"/>
</dbReference>
<feature type="region of interest" description="Disordered" evidence="5">
    <location>
        <begin position="1"/>
        <end position="22"/>
    </location>
</feature>
<feature type="transmembrane region" description="Helical" evidence="6">
    <location>
        <begin position="265"/>
        <end position="288"/>
    </location>
</feature>
<feature type="transmembrane region" description="Helical" evidence="6">
    <location>
        <begin position="509"/>
        <end position="528"/>
    </location>
</feature>
<dbReference type="Pfam" id="PF07690">
    <property type="entry name" value="MFS_1"/>
    <property type="match status" value="1"/>
</dbReference>
<dbReference type="InterPro" id="IPR036259">
    <property type="entry name" value="MFS_trans_sf"/>
</dbReference>
<reference evidence="9" key="1">
    <citation type="submission" date="2016-03" db="EMBL/GenBank/DDBJ databases">
        <authorList>
            <person name="Devillers Hugo."/>
        </authorList>
    </citation>
    <scope>NUCLEOTIDE SEQUENCE [LARGE SCALE GENOMIC DNA]</scope>
</reference>
<evidence type="ECO:0000256" key="4">
    <source>
        <dbReference type="ARBA" id="ARBA00023136"/>
    </source>
</evidence>
<evidence type="ECO:0000256" key="5">
    <source>
        <dbReference type="SAM" id="MobiDB-lite"/>
    </source>
</evidence>
<dbReference type="Gene3D" id="1.20.1250.20">
    <property type="entry name" value="MFS general substrate transporter like domains"/>
    <property type="match status" value="1"/>
</dbReference>
<name>A0A1G4JUX7_9SACH</name>
<keyword evidence="3 6" id="KW-1133">Transmembrane helix</keyword>
<dbReference type="CDD" id="cd17323">
    <property type="entry name" value="MFS_Tpo1_MDR_like"/>
    <property type="match status" value="1"/>
</dbReference>
<evidence type="ECO:0000256" key="2">
    <source>
        <dbReference type="ARBA" id="ARBA00022692"/>
    </source>
</evidence>
<dbReference type="SUPFAM" id="SSF103473">
    <property type="entry name" value="MFS general substrate transporter"/>
    <property type="match status" value="1"/>
</dbReference>
<dbReference type="OrthoDB" id="3066029at2759"/>
<comment type="subcellular location">
    <subcellularLocation>
        <location evidence="1">Membrane</location>
        <topology evidence="1">Multi-pass membrane protein</topology>
    </subcellularLocation>
</comment>
<feature type="transmembrane region" description="Helical" evidence="6">
    <location>
        <begin position="400"/>
        <end position="424"/>
    </location>
</feature>
<keyword evidence="9" id="KW-1185">Reference proteome</keyword>
<feature type="transmembrane region" description="Helical" evidence="6">
    <location>
        <begin position="109"/>
        <end position="131"/>
    </location>
</feature>
<evidence type="ECO:0000313" key="8">
    <source>
        <dbReference type="EMBL" id="SCU94801.1"/>
    </source>
</evidence>
<organism evidence="8 9">
    <name type="scientific">Lachancea nothofagi CBS 11611</name>
    <dbReference type="NCBI Taxonomy" id="1266666"/>
    <lineage>
        <taxon>Eukaryota</taxon>
        <taxon>Fungi</taxon>
        <taxon>Dikarya</taxon>
        <taxon>Ascomycota</taxon>
        <taxon>Saccharomycotina</taxon>
        <taxon>Saccharomycetes</taxon>
        <taxon>Saccharomycetales</taxon>
        <taxon>Saccharomycetaceae</taxon>
        <taxon>Lachancea</taxon>
    </lineage>
</organism>
<feature type="transmembrane region" description="Helical" evidence="6">
    <location>
        <begin position="237"/>
        <end position="259"/>
    </location>
</feature>
<feature type="transmembrane region" description="Helical" evidence="6">
    <location>
        <begin position="445"/>
        <end position="464"/>
    </location>
</feature>
<evidence type="ECO:0000256" key="6">
    <source>
        <dbReference type="SAM" id="Phobius"/>
    </source>
</evidence>
<evidence type="ECO:0000259" key="7">
    <source>
        <dbReference type="PROSITE" id="PS50850"/>
    </source>
</evidence>
<dbReference type="Proteomes" id="UP000189911">
    <property type="component" value="Chromosome E"/>
</dbReference>
<feature type="transmembrane region" description="Helical" evidence="6">
    <location>
        <begin position="534"/>
        <end position="558"/>
    </location>
</feature>
<dbReference type="InterPro" id="IPR011701">
    <property type="entry name" value="MFS"/>
</dbReference>
<feature type="compositionally biased region" description="Basic and acidic residues" evidence="5">
    <location>
        <begin position="1"/>
        <end position="15"/>
    </location>
</feature>
<dbReference type="InterPro" id="IPR020846">
    <property type="entry name" value="MFS_dom"/>
</dbReference>
<feature type="transmembrane region" description="Helical" evidence="6">
    <location>
        <begin position="470"/>
        <end position="489"/>
    </location>
</feature>
<feature type="transmembrane region" description="Helical" evidence="6">
    <location>
        <begin position="355"/>
        <end position="380"/>
    </location>
</feature>
<protein>
    <submittedName>
        <fullName evidence="8">LANO_0E08196g1_1</fullName>
    </submittedName>
</protein>
<dbReference type="PROSITE" id="PS50850">
    <property type="entry name" value="MFS"/>
    <property type="match status" value="1"/>
</dbReference>
<dbReference type="PANTHER" id="PTHR23502:SF21">
    <property type="entry name" value="DITYROSINE TRANSPORTER 1"/>
    <property type="match status" value="1"/>
</dbReference>
<dbReference type="AlphaFoldDB" id="A0A1G4JUX7"/>
<dbReference type="PANTHER" id="PTHR23502">
    <property type="entry name" value="MAJOR FACILITATOR SUPERFAMILY"/>
    <property type="match status" value="1"/>
</dbReference>
<evidence type="ECO:0000313" key="9">
    <source>
        <dbReference type="Proteomes" id="UP000189911"/>
    </source>
</evidence>
<accession>A0A1G4JUX7</accession>
<feature type="transmembrane region" description="Helical" evidence="6">
    <location>
        <begin position="204"/>
        <end position="225"/>
    </location>
</feature>
<keyword evidence="4 6" id="KW-0472">Membrane</keyword>
<feature type="transmembrane region" description="Helical" evidence="6">
    <location>
        <begin position="143"/>
        <end position="165"/>
    </location>
</feature>
<feature type="transmembrane region" description="Helical" evidence="6">
    <location>
        <begin position="177"/>
        <end position="198"/>
    </location>
</feature>
<gene>
    <name evidence="8" type="ORF">LANO_0E08196G</name>
</gene>
<feature type="domain" description="Major facilitator superfamily (MFS) profile" evidence="7">
    <location>
        <begin position="112"/>
        <end position="562"/>
    </location>
</feature>
<proteinExistence type="predicted"/>
<keyword evidence="2 6" id="KW-0812">Transmembrane</keyword>
<dbReference type="GO" id="GO:0005275">
    <property type="term" value="F:amine transmembrane transporter activity"/>
    <property type="evidence" value="ECO:0007669"/>
    <property type="project" value="TreeGrafter"/>
</dbReference>
<evidence type="ECO:0000256" key="1">
    <source>
        <dbReference type="ARBA" id="ARBA00004141"/>
    </source>
</evidence>
<dbReference type="GO" id="GO:0005886">
    <property type="term" value="C:plasma membrane"/>
    <property type="evidence" value="ECO:0007669"/>
    <property type="project" value="TreeGrafter"/>
</dbReference>
<sequence length="569" mass="62484">MPSKPTLDDTNRDSEPIADWEVIEPDLADSELKAQGEFDSNDIVHREVERSLAPATEAKAKQSEDQSCHISEVTTKEQEILVFPVKDVGNDGGNDEKEQPYTAFSNKQVILIFIIIVYIGFLGPLSGNIYIPALPIMQNVFGLSTTAINATVSVFMAVFAVGPLIWASFADFGGRKILYMISLLLTVIVNILLAAVPVNTGALFFLRIMQAFASSSVMALGAGTVSDIKPPRVRGKAIAYFMLGPNMGPILAPIIAGLILMNGSYWRWLFGFTCILSGIGLFVVIFFLPETLRCVVGNGDPKWVDEELKKPDSWTNGFSKAGIRIFSDIGFLKPVSQAPEFLELYPRPPKPSLTVYWSLVKFPPVLLCSITTAILFAAYYAFSVTFSHFLREKYHLTNLQIGACYVCPGLALLLGSVTGGHLSDYFRHVWLKSHPGESFPGEKRLLLQIWGLLLNICGCIGYGWSIQFQYHLAVVLVFSFFTAFGMTWCSNTSMTYLTECIPRRAAGTVAVGSFFRNLAAGISSVIIMKLCDEMGVGWCFTGLAFCDLASLAGIVYLITNGRKWGPAIH</sequence>
<evidence type="ECO:0000256" key="3">
    <source>
        <dbReference type="ARBA" id="ARBA00022989"/>
    </source>
</evidence>
<dbReference type="EMBL" id="LT598451">
    <property type="protein sequence ID" value="SCU94801.1"/>
    <property type="molecule type" value="Genomic_DNA"/>
</dbReference>